<dbReference type="PROSITE" id="PS51435">
    <property type="entry name" value="AP_NUCLEASE_F1_4"/>
    <property type="match status" value="1"/>
</dbReference>
<comment type="similarity">
    <text evidence="1">Belongs to the DNA repair enzymes AP/ExoA family.</text>
</comment>
<feature type="domain" description="Endonuclease/exonuclease/phosphatase" evidence="8">
    <location>
        <begin position="6"/>
        <end position="171"/>
    </location>
</feature>
<feature type="binding site" evidence="6">
    <location>
        <position position="167"/>
    </location>
    <ligand>
        <name>Mg(2+)</name>
        <dbReference type="ChEBI" id="CHEBI:18420"/>
        <label>1</label>
    </ligand>
</feature>
<feature type="binding site" evidence="6">
    <location>
        <position position="350"/>
    </location>
    <ligand>
        <name>Mg(2+)</name>
        <dbReference type="ChEBI" id="CHEBI:18420"/>
        <label>1</label>
    </ligand>
</feature>
<sequence length="383" mass="45135">MKFRIVSFNVNGLRSYNRFLQDQGLNFNDYLKNKLQATVLCVQESRGSQTDLTQFHTLTDYVTFSSLNNKNSGKYGVSTFIKKDFYCSGKISQIQELKDFDGDGRYILTKHGDFDILNCYFPYLAETTYRSKEPADREKIQNALKFYYDIGRYLKRSPKTIILGDFNACYNIQDTYLYFKEARRIKNIGADHKTRGSEIVLNESDLQIPDKNITSSDKKENFSRSSVNQNFTTDIALDSYIEVYQNGRCPNPIISQTELPFMFQSMKYLNNYFFELPNREWTYKLIYDGGFLDTFRLFSQKNEVYTCWNQILNLRRVNLGTRIDLILIPKDMRHFLTNSNIFSEEYGSDHCPVYADFEMLLKKEEKNILNRNNNLLSFFKKKK</sequence>
<keyword evidence="3" id="KW-0378">Hydrolase</keyword>
<feature type="site" description="Interaction with DNA substrate" evidence="7">
    <location>
        <position position="350"/>
    </location>
</feature>
<feature type="binding site" evidence="6">
    <location>
        <position position="9"/>
    </location>
    <ligand>
        <name>Mg(2+)</name>
        <dbReference type="ChEBI" id="CHEBI:18420"/>
        <label>1</label>
    </ligand>
</feature>
<comment type="cofactor">
    <cofactor evidence="6">
        <name>Mg(2+)</name>
        <dbReference type="ChEBI" id="CHEBI:18420"/>
    </cofactor>
    <cofactor evidence="6">
        <name>Mn(2+)</name>
        <dbReference type="ChEBI" id="CHEBI:29035"/>
    </cofactor>
    <text evidence="6">Probably binds two magnesium or manganese ions per subunit.</text>
</comment>
<evidence type="ECO:0000313" key="9">
    <source>
        <dbReference type="EMBL" id="KRH93708.1"/>
    </source>
</evidence>
<dbReference type="InterPro" id="IPR004808">
    <property type="entry name" value="AP_endonuc_1"/>
</dbReference>
<dbReference type="InterPro" id="IPR036691">
    <property type="entry name" value="Endo/exonu/phosph_ase_sf"/>
</dbReference>
<dbReference type="EMBL" id="LGUB01000242">
    <property type="protein sequence ID" value="KRH93708.1"/>
    <property type="molecule type" value="Genomic_DNA"/>
</dbReference>
<dbReference type="GO" id="GO:0008081">
    <property type="term" value="F:phosphoric diester hydrolase activity"/>
    <property type="evidence" value="ECO:0007669"/>
    <property type="project" value="TreeGrafter"/>
</dbReference>
<dbReference type="OrthoDB" id="2195130at2759"/>
<gene>
    <name evidence="9" type="ORF">M153_633000948</name>
</gene>
<evidence type="ECO:0000256" key="3">
    <source>
        <dbReference type="ARBA" id="ARBA00022801"/>
    </source>
</evidence>
<feature type="active site" evidence="5">
    <location>
        <position position="120"/>
    </location>
</feature>
<evidence type="ECO:0000256" key="7">
    <source>
        <dbReference type="PIRSR" id="PIRSR604808-3"/>
    </source>
</evidence>
<proteinExistence type="inferred from homology"/>
<evidence type="ECO:0000313" key="10">
    <source>
        <dbReference type="Proteomes" id="UP000051530"/>
    </source>
</evidence>
<feature type="binding site" evidence="6">
    <location>
        <position position="349"/>
    </location>
    <ligand>
        <name>Mg(2+)</name>
        <dbReference type="ChEBI" id="CHEBI:18420"/>
        <label>1</label>
    </ligand>
</feature>
<dbReference type="PANTHER" id="PTHR22748:SF4">
    <property type="entry name" value="DNA-(APURINIC OR APYRIMIDINIC SITE) ENDONUCLEASE 2"/>
    <property type="match status" value="1"/>
</dbReference>
<protein>
    <submittedName>
        <fullName evidence="9">Apurinic/apyrimidinic endonuclease</fullName>
    </submittedName>
</protein>
<evidence type="ECO:0000259" key="8">
    <source>
        <dbReference type="Pfam" id="PF03372"/>
    </source>
</evidence>
<feature type="binding site" evidence="6">
    <location>
        <position position="44"/>
    </location>
    <ligand>
        <name>Mg(2+)</name>
        <dbReference type="ChEBI" id="CHEBI:18420"/>
        <label>1</label>
    </ligand>
</feature>
<accession>A0A0R0LWH3</accession>
<name>A0A0R0LWH3_9MICR</name>
<dbReference type="GO" id="GO:0006284">
    <property type="term" value="P:base-excision repair"/>
    <property type="evidence" value="ECO:0007669"/>
    <property type="project" value="TreeGrafter"/>
</dbReference>
<dbReference type="GO" id="GO:0003906">
    <property type="term" value="F:DNA-(apurinic or apyrimidinic site) endonuclease activity"/>
    <property type="evidence" value="ECO:0007669"/>
    <property type="project" value="TreeGrafter"/>
</dbReference>
<keyword evidence="4 6" id="KW-0460">Magnesium</keyword>
<dbReference type="PANTHER" id="PTHR22748">
    <property type="entry name" value="AP ENDONUCLEASE"/>
    <property type="match status" value="1"/>
</dbReference>
<dbReference type="AlphaFoldDB" id="A0A0R0LWH3"/>
<keyword evidence="9" id="KW-0540">Nuclease</keyword>
<keyword evidence="6" id="KW-0464">Manganese</keyword>
<comment type="caution">
    <text evidence="9">The sequence shown here is derived from an EMBL/GenBank/DDBJ whole genome shotgun (WGS) entry which is preliminary data.</text>
</comment>
<dbReference type="InterPro" id="IPR005135">
    <property type="entry name" value="Endo/exonuclease/phosphatase"/>
</dbReference>
<dbReference type="VEuPathDB" id="MicrosporidiaDB:M153_633000948"/>
<organism evidence="9 10">
    <name type="scientific">Pseudoloma neurophilia</name>
    <dbReference type="NCBI Taxonomy" id="146866"/>
    <lineage>
        <taxon>Eukaryota</taxon>
        <taxon>Fungi</taxon>
        <taxon>Fungi incertae sedis</taxon>
        <taxon>Microsporidia</taxon>
        <taxon>Pseudoloma</taxon>
    </lineage>
</organism>
<feature type="site" description="Transition state stabilizer" evidence="7">
    <location>
        <position position="167"/>
    </location>
</feature>
<feature type="active site" description="Proton donor/acceptor" evidence="5">
    <location>
        <position position="165"/>
    </location>
</feature>
<evidence type="ECO:0000256" key="2">
    <source>
        <dbReference type="ARBA" id="ARBA00022723"/>
    </source>
</evidence>
<keyword evidence="10" id="KW-1185">Reference proteome</keyword>
<feature type="binding site" evidence="6">
    <location>
        <position position="165"/>
    </location>
    <ligand>
        <name>Mg(2+)</name>
        <dbReference type="ChEBI" id="CHEBI:18420"/>
        <label>1</label>
    </ligand>
</feature>
<dbReference type="Pfam" id="PF03372">
    <property type="entry name" value="Exo_endo_phos"/>
    <property type="match status" value="1"/>
</dbReference>
<dbReference type="GO" id="GO:0005634">
    <property type="term" value="C:nucleus"/>
    <property type="evidence" value="ECO:0007669"/>
    <property type="project" value="TreeGrafter"/>
</dbReference>
<keyword evidence="2 6" id="KW-0479">Metal-binding</keyword>
<dbReference type="Proteomes" id="UP000051530">
    <property type="component" value="Unassembled WGS sequence"/>
</dbReference>
<keyword evidence="9" id="KW-0255">Endonuclease</keyword>
<reference evidence="9 10" key="1">
    <citation type="submission" date="2015-07" db="EMBL/GenBank/DDBJ databases">
        <title>The genome of Pseudoloma neurophilia, a relevant intracellular parasite of the zebrafish.</title>
        <authorList>
            <person name="Ndikumana S."/>
            <person name="Pelin A."/>
            <person name="Sanders J."/>
            <person name="Corradi N."/>
        </authorList>
    </citation>
    <scope>NUCLEOTIDE SEQUENCE [LARGE SCALE GENOMIC DNA]</scope>
    <source>
        <strain evidence="9 10">MK1</strain>
    </source>
</reference>
<evidence type="ECO:0000256" key="5">
    <source>
        <dbReference type="PIRSR" id="PIRSR604808-1"/>
    </source>
</evidence>
<dbReference type="SUPFAM" id="SSF56219">
    <property type="entry name" value="DNase I-like"/>
    <property type="match status" value="1"/>
</dbReference>
<dbReference type="GO" id="GO:0008311">
    <property type="term" value="F:double-stranded DNA 3'-5' DNA exonuclease activity"/>
    <property type="evidence" value="ECO:0007669"/>
    <property type="project" value="TreeGrafter"/>
</dbReference>
<feature type="site" description="Important for catalytic activity" evidence="7">
    <location>
        <position position="324"/>
    </location>
</feature>
<feature type="active site" description="Proton acceptor" evidence="5">
    <location>
        <position position="350"/>
    </location>
</feature>
<evidence type="ECO:0000256" key="6">
    <source>
        <dbReference type="PIRSR" id="PIRSR604808-2"/>
    </source>
</evidence>
<evidence type="ECO:0000256" key="1">
    <source>
        <dbReference type="ARBA" id="ARBA00007092"/>
    </source>
</evidence>
<evidence type="ECO:0000256" key="4">
    <source>
        <dbReference type="ARBA" id="ARBA00022842"/>
    </source>
</evidence>
<dbReference type="GO" id="GO:0046872">
    <property type="term" value="F:metal ion binding"/>
    <property type="evidence" value="ECO:0007669"/>
    <property type="project" value="UniProtKB-KW"/>
</dbReference>
<dbReference type="Gene3D" id="3.60.10.10">
    <property type="entry name" value="Endonuclease/exonuclease/phosphatase"/>
    <property type="match status" value="1"/>
</dbReference>